<protein>
    <submittedName>
        <fullName evidence="1">Uncharacterized protein</fullName>
    </submittedName>
</protein>
<proteinExistence type="predicted"/>
<evidence type="ECO:0000313" key="1">
    <source>
        <dbReference type="EMBL" id="QDS90073.1"/>
    </source>
</evidence>
<organism evidence="1 2">
    <name type="scientific">Rosistilla ulvae</name>
    <dbReference type="NCBI Taxonomy" id="1930277"/>
    <lineage>
        <taxon>Bacteria</taxon>
        <taxon>Pseudomonadati</taxon>
        <taxon>Planctomycetota</taxon>
        <taxon>Planctomycetia</taxon>
        <taxon>Pirellulales</taxon>
        <taxon>Pirellulaceae</taxon>
        <taxon>Rosistilla</taxon>
    </lineage>
</organism>
<reference evidence="1 2" key="1">
    <citation type="submission" date="2019-02" db="EMBL/GenBank/DDBJ databases">
        <title>Deep-cultivation of Planctomycetes and their phenomic and genomic characterization uncovers novel biology.</title>
        <authorList>
            <person name="Wiegand S."/>
            <person name="Jogler M."/>
            <person name="Boedeker C."/>
            <person name="Pinto D."/>
            <person name="Vollmers J."/>
            <person name="Rivas-Marin E."/>
            <person name="Kohn T."/>
            <person name="Peeters S.H."/>
            <person name="Heuer A."/>
            <person name="Rast P."/>
            <person name="Oberbeckmann S."/>
            <person name="Bunk B."/>
            <person name="Jeske O."/>
            <person name="Meyerdierks A."/>
            <person name="Storesund J.E."/>
            <person name="Kallscheuer N."/>
            <person name="Luecker S."/>
            <person name="Lage O.M."/>
            <person name="Pohl T."/>
            <person name="Merkel B.J."/>
            <person name="Hornburger P."/>
            <person name="Mueller R.-W."/>
            <person name="Bruemmer F."/>
            <person name="Labrenz M."/>
            <person name="Spormann A.M."/>
            <person name="Op den Camp H."/>
            <person name="Overmann J."/>
            <person name="Amann R."/>
            <person name="Jetten M.S.M."/>
            <person name="Mascher T."/>
            <person name="Medema M.H."/>
            <person name="Devos D.P."/>
            <person name="Kaster A.-K."/>
            <person name="Ovreas L."/>
            <person name="Rohde M."/>
            <person name="Galperin M.Y."/>
            <person name="Jogler C."/>
        </authorList>
    </citation>
    <scope>NUCLEOTIDE SEQUENCE [LARGE SCALE GENOMIC DNA]</scope>
    <source>
        <strain evidence="1 2">EC9</strain>
    </source>
</reference>
<dbReference type="AlphaFoldDB" id="A0A517M5C3"/>
<gene>
    <name evidence="1" type="ORF">EC9_42770</name>
</gene>
<keyword evidence="2" id="KW-1185">Reference proteome</keyword>
<accession>A0A517M5C3</accession>
<sequence length="90" mass="9495">MRPVGHAVERFAVAADSTYPTGILDGMRAPSRSTIPAGLQTGLRPRAGARSHAHSFPVVFATIRANASFNRGGNGRVLVAIRSAARWARG</sequence>
<dbReference type="KEGG" id="ruv:EC9_42770"/>
<evidence type="ECO:0000313" key="2">
    <source>
        <dbReference type="Proteomes" id="UP000319557"/>
    </source>
</evidence>
<name>A0A517M5C3_9BACT</name>
<dbReference type="EMBL" id="CP036261">
    <property type="protein sequence ID" value="QDS90073.1"/>
    <property type="molecule type" value="Genomic_DNA"/>
</dbReference>
<dbReference type="Proteomes" id="UP000319557">
    <property type="component" value="Chromosome"/>
</dbReference>